<gene>
    <name evidence="2" type="ORF">N7450_005608</name>
</gene>
<evidence type="ECO:0000313" key="2">
    <source>
        <dbReference type="EMBL" id="KAJ5585821.1"/>
    </source>
</evidence>
<accession>A0AAD6DIN5</accession>
<name>A0AAD6DIN5_9EURO</name>
<comment type="caution">
    <text evidence="2">The sequence shown here is derived from an EMBL/GenBank/DDBJ whole genome shotgun (WGS) entry which is preliminary data.</text>
</comment>
<evidence type="ECO:0000256" key="1">
    <source>
        <dbReference type="SAM" id="MobiDB-lite"/>
    </source>
</evidence>
<protein>
    <submittedName>
        <fullName evidence="2">Uncharacterized protein</fullName>
    </submittedName>
</protein>
<dbReference type="EMBL" id="JAQJAC010000004">
    <property type="protein sequence ID" value="KAJ5585821.1"/>
    <property type="molecule type" value="Genomic_DNA"/>
</dbReference>
<sequence length="66" mass="7850">MASCLNERLYWCEFEAKPNSLNINTNQLSFIYLEVVHEIILYNDEPNRTRTSGTDETDQVMRWAHQ</sequence>
<reference evidence="2 3" key="1">
    <citation type="journal article" date="2023" name="IMA Fungus">
        <title>Comparative genomic study of the Penicillium genus elucidates a diverse pangenome and 15 lateral gene transfer events.</title>
        <authorList>
            <person name="Petersen C."/>
            <person name="Sorensen T."/>
            <person name="Nielsen M.R."/>
            <person name="Sondergaard T.E."/>
            <person name="Sorensen J.L."/>
            <person name="Fitzpatrick D.A."/>
            <person name="Frisvad J.C."/>
            <person name="Nielsen K.L."/>
        </authorList>
    </citation>
    <scope>NUCLEOTIDE SEQUENCE [LARGE SCALE GENOMIC DNA]</scope>
    <source>
        <strain evidence="2 3">IBT 29057</strain>
    </source>
</reference>
<organism evidence="2 3">
    <name type="scientific">Penicillium hetheringtonii</name>
    <dbReference type="NCBI Taxonomy" id="911720"/>
    <lineage>
        <taxon>Eukaryota</taxon>
        <taxon>Fungi</taxon>
        <taxon>Dikarya</taxon>
        <taxon>Ascomycota</taxon>
        <taxon>Pezizomycotina</taxon>
        <taxon>Eurotiomycetes</taxon>
        <taxon>Eurotiomycetidae</taxon>
        <taxon>Eurotiales</taxon>
        <taxon>Aspergillaceae</taxon>
        <taxon>Penicillium</taxon>
    </lineage>
</organism>
<proteinExistence type="predicted"/>
<dbReference type="Proteomes" id="UP001216150">
    <property type="component" value="Unassembled WGS sequence"/>
</dbReference>
<feature type="region of interest" description="Disordered" evidence="1">
    <location>
        <begin position="46"/>
        <end position="66"/>
    </location>
</feature>
<evidence type="ECO:0000313" key="3">
    <source>
        <dbReference type="Proteomes" id="UP001216150"/>
    </source>
</evidence>
<keyword evidence="3" id="KW-1185">Reference proteome</keyword>
<dbReference type="AlphaFoldDB" id="A0AAD6DIN5"/>